<comment type="caution">
    <text evidence="1">The sequence shown here is derived from an EMBL/GenBank/DDBJ whole genome shotgun (WGS) entry which is preliminary data.</text>
</comment>
<dbReference type="Proteomes" id="UP001139701">
    <property type="component" value="Unassembled WGS sequence"/>
</dbReference>
<proteinExistence type="predicted"/>
<gene>
    <name evidence="1" type="ORF">MKI79_04750</name>
</gene>
<keyword evidence="2" id="KW-1185">Reference proteome</keyword>
<accession>A0A9X1WXA2</accession>
<evidence type="ECO:0008006" key="3">
    <source>
        <dbReference type="Google" id="ProtNLM"/>
    </source>
</evidence>
<dbReference type="RefSeq" id="WP_241570915.1">
    <property type="nucleotide sequence ID" value="NZ_JAKUML010000006.1"/>
</dbReference>
<evidence type="ECO:0000313" key="1">
    <source>
        <dbReference type="EMBL" id="MCJ8146218.1"/>
    </source>
</evidence>
<evidence type="ECO:0000313" key="2">
    <source>
        <dbReference type="Proteomes" id="UP001139701"/>
    </source>
</evidence>
<dbReference type="AlphaFoldDB" id="A0A9X1WXA2"/>
<protein>
    <recommendedName>
        <fullName evidence="3">EsvE2</fullName>
    </recommendedName>
</protein>
<reference evidence="1" key="1">
    <citation type="submission" date="2022-02" db="EMBL/GenBank/DDBJ databases">
        <title>Acinetobacter A3.8 sp. nov., isolated from Sediment (Zhairuo Island).</title>
        <authorList>
            <person name="Zheng K."/>
        </authorList>
    </citation>
    <scope>NUCLEOTIDE SEQUENCE</scope>
    <source>
        <strain evidence="1">A3.8</strain>
    </source>
</reference>
<dbReference type="EMBL" id="JAKUML010000006">
    <property type="protein sequence ID" value="MCJ8146218.1"/>
    <property type="molecule type" value="Genomic_DNA"/>
</dbReference>
<sequence length="221" mass="24281">MPSFFGFIPSPSLLGDIQQAQRSRNASEPMYPLRDKIALALNDELLDRVLSDGLKEFPPSDRKDTAEKLVGYVKSTVRALLGQLLSKTPNEKIVASLDFIEGSIFHDAQAQLRVGSPLNSALVAQMQGNFAAILAGEDQSKIKPALTEQYKQFADLMVKHFMVDFNKTLDLGMIKRKAADVGAGVVSKAVHIAINKLIPALTDEELKILAHHHSQLIHQTN</sequence>
<organism evidence="1 2">
    <name type="scientific">Acinetobacter sedimenti</name>
    <dbReference type="NCBI Taxonomy" id="2919922"/>
    <lineage>
        <taxon>Bacteria</taxon>
        <taxon>Pseudomonadati</taxon>
        <taxon>Pseudomonadota</taxon>
        <taxon>Gammaproteobacteria</taxon>
        <taxon>Moraxellales</taxon>
        <taxon>Moraxellaceae</taxon>
        <taxon>Acinetobacter</taxon>
    </lineage>
</organism>
<name>A0A9X1WXA2_9GAMM</name>